<accession>A0A397JGT6</accession>
<dbReference type="PANTHER" id="PTHR14187:SF5">
    <property type="entry name" value="HEAT SHOCK 70 KDA PROTEIN 12A"/>
    <property type="match status" value="1"/>
</dbReference>
<gene>
    <name evidence="1" type="ORF">Glove_33g262</name>
</gene>
<organism evidence="1 2">
    <name type="scientific">Diversispora epigaea</name>
    <dbReference type="NCBI Taxonomy" id="1348612"/>
    <lineage>
        <taxon>Eukaryota</taxon>
        <taxon>Fungi</taxon>
        <taxon>Fungi incertae sedis</taxon>
        <taxon>Mucoromycota</taxon>
        <taxon>Glomeromycotina</taxon>
        <taxon>Glomeromycetes</taxon>
        <taxon>Diversisporales</taxon>
        <taxon>Diversisporaceae</taxon>
        <taxon>Diversispora</taxon>
    </lineage>
</organism>
<protein>
    <recommendedName>
        <fullName evidence="3">Hsp70 family protein</fullName>
    </recommendedName>
</protein>
<dbReference type="SUPFAM" id="SSF53067">
    <property type="entry name" value="Actin-like ATPase domain"/>
    <property type="match status" value="1"/>
</dbReference>
<keyword evidence="2" id="KW-1185">Reference proteome</keyword>
<dbReference type="PANTHER" id="PTHR14187">
    <property type="entry name" value="ALPHA KINASE/ELONGATION FACTOR 2 KINASE"/>
    <property type="match status" value="1"/>
</dbReference>
<evidence type="ECO:0000313" key="1">
    <source>
        <dbReference type="EMBL" id="RHZ87565.1"/>
    </source>
</evidence>
<dbReference type="Proteomes" id="UP000266861">
    <property type="component" value="Unassembled WGS sequence"/>
</dbReference>
<sequence>MSWRSDIKVVVAIEFGAKYSGFAYVHRSNPELVTNDRWPEQIGPLKTNTVLQYDEKYENVLEWGYPAFAKRPQRRGHKKNFSNEPVKLFNLHLSSMPDSEKPPLPKSLHYKKAITDYLREIEYPIRSLRILRECVYNAELIRYFTSEKLQFITELEAASMHCVQVLREYFGTSKESFLIANCGDDTVDLITRKFRFTDVLGEVTKQTGDSCCFNYVEKEFIKLLKHYMGDEAMKILEHSDQMQYVMKEFFKVTFSFSGNPQDFKLYEFDLEEVCPIIKSYVTGSYKEKLEKAEWTIELDFKTIKSLFDPAIERIIRLISGHLNKGDKYDILFLIGDFSESRYLVKRIREEFADKMKGIVVPKQPKGVIVRGAAEYASQMFI</sequence>
<dbReference type="AlphaFoldDB" id="A0A397JGT6"/>
<reference evidence="1 2" key="1">
    <citation type="submission" date="2018-08" db="EMBL/GenBank/DDBJ databases">
        <title>Genome and evolution of the arbuscular mycorrhizal fungus Diversispora epigaea (formerly Glomus versiforme) and its bacterial endosymbionts.</title>
        <authorList>
            <person name="Sun X."/>
            <person name="Fei Z."/>
            <person name="Harrison M."/>
        </authorList>
    </citation>
    <scope>NUCLEOTIDE SEQUENCE [LARGE SCALE GENOMIC DNA]</scope>
    <source>
        <strain evidence="1 2">IT104</strain>
    </source>
</reference>
<name>A0A397JGT6_9GLOM</name>
<dbReference type="EMBL" id="PQFF01000031">
    <property type="protein sequence ID" value="RHZ87565.1"/>
    <property type="molecule type" value="Genomic_DNA"/>
</dbReference>
<dbReference type="Gene3D" id="3.30.420.40">
    <property type="match status" value="1"/>
</dbReference>
<comment type="caution">
    <text evidence="1">The sequence shown here is derived from an EMBL/GenBank/DDBJ whole genome shotgun (WGS) entry which is preliminary data.</text>
</comment>
<proteinExistence type="predicted"/>
<dbReference type="InterPro" id="IPR043129">
    <property type="entry name" value="ATPase_NBD"/>
</dbReference>
<evidence type="ECO:0000313" key="2">
    <source>
        <dbReference type="Proteomes" id="UP000266861"/>
    </source>
</evidence>
<dbReference type="OrthoDB" id="2413558at2759"/>
<evidence type="ECO:0008006" key="3">
    <source>
        <dbReference type="Google" id="ProtNLM"/>
    </source>
</evidence>